<evidence type="ECO:0000256" key="3">
    <source>
        <dbReference type="ARBA" id="ARBA00023127"/>
    </source>
</evidence>
<dbReference type="InterPro" id="IPR036286">
    <property type="entry name" value="LexA/Signal_pep-like_sf"/>
</dbReference>
<dbReference type="PROSITE" id="PS00761">
    <property type="entry name" value="SPASE_I_3"/>
    <property type="match status" value="1"/>
</dbReference>
<dbReference type="InterPro" id="IPR006671">
    <property type="entry name" value="Cyclin_N"/>
</dbReference>
<dbReference type="InterPro" id="IPR039361">
    <property type="entry name" value="Cyclin"/>
</dbReference>
<keyword evidence="4" id="KW-0131">Cell cycle</keyword>
<keyword evidence="3 5" id="KW-0195">Cyclin</keyword>
<accession>A0A6A2XR37</accession>
<comment type="caution">
    <text evidence="9">The sequence shown here is derived from an EMBL/GenBank/DDBJ whole genome shotgun (WGS) entry which is preliminary data.</text>
</comment>
<dbReference type="SUPFAM" id="SSF47954">
    <property type="entry name" value="Cyclin-like"/>
    <property type="match status" value="2"/>
</dbReference>
<dbReference type="FunFam" id="1.10.472.10:FF:000220">
    <property type="entry name" value="Cyclin superfamily protein, putative"/>
    <property type="match status" value="1"/>
</dbReference>
<keyword evidence="1" id="KW-0132">Cell division</keyword>
<feature type="compositionally biased region" description="Low complexity" evidence="6">
    <location>
        <begin position="57"/>
        <end position="71"/>
    </location>
</feature>
<evidence type="ECO:0000313" key="10">
    <source>
        <dbReference type="Proteomes" id="UP000436088"/>
    </source>
</evidence>
<dbReference type="CDD" id="cd20506">
    <property type="entry name" value="CYCLIN_AtCycA-like_rpt2"/>
    <property type="match status" value="1"/>
</dbReference>
<feature type="compositionally biased region" description="Low complexity" evidence="6">
    <location>
        <begin position="144"/>
        <end position="155"/>
    </location>
</feature>
<organism evidence="9 10">
    <name type="scientific">Hibiscus syriacus</name>
    <name type="common">Rose of Sharon</name>
    <dbReference type="NCBI Taxonomy" id="106335"/>
    <lineage>
        <taxon>Eukaryota</taxon>
        <taxon>Viridiplantae</taxon>
        <taxon>Streptophyta</taxon>
        <taxon>Embryophyta</taxon>
        <taxon>Tracheophyta</taxon>
        <taxon>Spermatophyta</taxon>
        <taxon>Magnoliopsida</taxon>
        <taxon>eudicotyledons</taxon>
        <taxon>Gunneridae</taxon>
        <taxon>Pentapetalae</taxon>
        <taxon>rosids</taxon>
        <taxon>malvids</taxon>
        <taxon>Malvales</taxon>
        <taxon>Malvaceae</taxon>
        <taxon>Malvoideae</taxon>
        <taxon>Hibiscus</taxon>
    </lineage>
</organism>
<gene>
    <name evidence="9" type="ORF">F3Y22_tig00117005pilonHSYRG00452</name>
</gene>
<feature type="region of interest" description="Disordered" evidence="6">
    <location>
        <begin position="1"/>
        <end position="81"/>
    </location>
</feature>
<dbReference type="PANTHER" id="PTHR10177">
    <property type="entry name" value="CYCLINS"/>
    <property type="match status" value="1"/>
</dbReference>
<dbReference type="Pfam" id="PF10502">
    <property type="entry name" value="Peptidase_S26"/>
    <property type="match status" value="1"/>
</dbReference>
<keyword evidence="2" id="KW-0378">Hydrolase</keyword>
<dbReference type="Proteomes" id="UP000436088">
    <property type="component" value="Unassembled WGS sequence"/>
</dbReference>
<comment type="similarity">
    <text evidence="5">Belongs to the cyclin family.</text>
</comment>
<keyword evidence="10" id="KW-1185">Reference proteome</keyword>
<dbReference type="EMBL" id="VEPZ02001768">
    <property type="protein sequence ID" value="KAE8656334.1"/>
    <property type="molecule type" value="Genomic_DNA"/>
</dbReference>
<feature type="domain" description="Cyclin C-terminal" evidence="8">
    <location>
        <begin position="363"/>
        <end position="487"/>
    </location>
</feature>
<name>A0A6A2XR37_HIBSY</name>
<evidence type="ECO:0000256" key="5">
    <source>
        <dbReference type="RuleBase" id="RU000383"/>
    </source>
</evidence>
<dbReference type="InterPro" id="IPR004367">
    <property type="entry name" value="Cyclin_C-dom"/>
</dbReference>
<dbReference type="Pfam" id="PF02984">
    <property type="entry name" value="Cyclin_C"/>
    <property type="match status" value="1"/>
</dbReference>
<dbReference type="GO" id="GO:0004252">
    <property type="term" value="F:serine-type endopeptidase activity"/>
    <property type="evidence" value="ECO:0007669"/>
    <property type="project" value="InterPro"/>
</dbReference>
<dbReference type="SUPFAM" id="SSF51306">
    <property type="entry name" value="LexA/Signal peptidase"/>
    <property type="match status" value="1"/>
</dbReference>
<evidence type="ECO:0000256" key="4">
    <source>
        <dbReference type="ARBA" id="ARBA00023306"/>
    </source>
</evidence>
<feature type="compositionally biased region" description="Low complexity" evidence="6">
    <location>
        <begin position="13"/>
        <end position="22"/>
    </location>
</feature>
<evidence type="ECO:0000259" key="7">
    <source>
        <dbReference type="SMART" id="SM00385"/>
    </source>
</evidence>
<dbReference type="InterPro" id="IPR000223">
    <property type="entry name" value="Pept_S26A_signal_pept_1"/>
</dbReference>
<reference evidence="9" key="1">
    <citation type="submission" date="2019-09" db="EMBL/GenBank/DDBJ databases">
        <title>Draft genome information of white flower Hibiscus syriacus.</title>
        <authorList>
            <person name="Kim Y.-M."/>
        </authorList>
    </citation>
    <scope>NUCLEOTIDE SEQUENCE [LARGE SCALE GENOMIC DNA]</scope>
    <source>
        <strain evidence="9">YM2019G1</strain>
    </source>
</reference>
<dbReference type="GO" id="GO:0006465">
    <property type="term" value="P:signal peptide processing"/>
    <property type="evidence" value="ECO:0007669"/>
    <property type="project" value="InterPro"/>
</dbReference>
<feature type="domain" description="Cyclin-like" evidence="7">
    <location>
        <begin position="257"/>
        <end position="354"/>
    </location>
</feature>
<dbReference type="Gene3D" id="1.10.472.10">
    <property type="entry name" value="Cyclin-like"/>
    <property type="match status" value="2"/>
</dbReference>
<dbReference type="SMART" id="SM01332">
    <property type="entry name" value="Cyclin_C"/>
    <property type="match status" value="1"/>
</dbReference>
<dbReference type="Pfam" id="PF00134">
    <property type="entry name" value="Cyclin_N"/>
    <property type="match status" value="1"/>
</dbReference>
<dbReference type="GO" id="GO:0016020">
    <property type="term" value="C:membrane"/>
    <property type="evidence" value="ECO:0007669"/>
    <property type="project" value="InterPro"/>
</dbReference>
<dbReference type="PRINTS" id="PR00727">
    <property type="entry name" value="LEADERPTASE"/>
</dbReference>
<dbReference type="InterPro" id="IPR036915">
    <property type="entry name" value="Cyclin-like_sf"/>
</dbReference>
<proteinExistence type="inferred from homology"/>
<evidence type="ECO:0000256" key="2">
    <source>
        <dbReference type="ARBA" id="ARBA00022801"/>
    </source>
</evidence>
<evidence type="ECO:0000313" key="9">
    <source>
        <dbReference type="EMBL" id="KAE8656334.1"/>
    </source>
</evidence>
<feature type="compositionally biased region" description="Polar residues" evidence="6">
    <location>
        <begin position="1"/>
        <end position="12"/>
    </location>
</feature>
<dbReference type="InterPro" id="IPR013763">
    <property type="entry name" value="Cyclin-like_dom"/>
</dbReference>
<dbReference type="InterPro" id="IPR019533">
    <property type="entry name" value="Peptidase_S26"/>
</dbReference>
<feature type="region of interest" description="Disordered" evidence="6">
    <location>
        <begin position="131"/>
        <end position="157"/>
    </location>
</feature>
<evidence type="ECO:0000256" key="1">
    <source>
        <dbReference type="ARBA" id="ARBA00022618"/>
    </source>
</evidence>
<dbReference type="FunFam" id="1.10.472.10:FF:000001">
    <property type="entry name" value="G2/mitotic-specific cyclin"/>
    <property type="match status" value="1"/>
</dbReference>
<feature type="domain" description="Cyclin-like" evidence="7">
    <location>
        <begin position="367"/>
        <end position="455"/>
    </location>
</feature>
<dbReference type="InterPro" id="IPR019758">
    <property type="entry name" value="Pept_S26A_signal_pept_1_CS"/>
</dbReference>
<dbReference type="NCBIfam" id="TIGR02227">
    <property type="entry name" value="sigpep_I_bact"/>
    <property type="match status" value="1"/>
</dbReference>
<dbReference type="Gene3D" id="2.10.109.10">
    <property type="entry name" value="Umud Fragment, subunit A"/>
    <property type="match status" value="1"/>
</dbReference>
<protein>
    <submittedName>
        <fullName evidence="9">Cyclin-A1-1</fullName>
    </submittedName>
</protein>
<dbReference type="AlphaFoldDB" id="A0A6A2XR37"/>
<dbReference type="GO" id="GO:0051301">
    <property type="term" value="P:cell division"/>
    <property type="evidence" value="ECO:0007669"/>
    <property type="project" value="UniProtKB-KW"/>
</dbReference>
<evidence type="ECO:0000256" key="6">
    <source>
        <dbReference type="SAM" id="MobiDB-lite"/>
    </source>
</evidence>
<evidence type="ECO:0000259" key="8">
    <source>
        <dbReference type="SMART" id="SM01332"/>
    </source>
</evidence>
<dbReference type="SMART" id="SM00385">
    <property type="entry name" value="CYCLIN"/>
    <property type="match status" value="2"/>
</dbReference>
<sequence length="668" mass="74827">MRMSTQNGNNRRSSFSSSTTSSLAKRHASSSENVGKFTASLTKKRVPLTNITNQKNSSRSSASASSLVPSSNKISKEKKTQSVANAGLPGHVLPPPNVGLSELVLPPTNVKQSSVLQPKIVSSFQSENEVVSPPSTSQCIMGLSPSKSEGSSSVSMDETLSTCDSFKSPEVEYMDNRDVSAIGSMERKTFSNLCISDHDVQAAGNFCNRDAVAEKESDNKLMDVDNNYMDPQLCATYACDIYKHLQASELKKRASTDFMETIQKDINSSMRAILIDWLVESLLPSPPSSINIYRIQFQMQVAEEQRLQLLGVACMMIAAKYEEICAPQVEEFCYITDNTYSKEEVLEMESSVLNYLKFEMAAPTAKCFLRRFVRAAQGINEVPLMQLECMANYIAELSLLEYNMLRYAPSLVAASAIFLAKFILVPTKKPWNSTLQHYTLYKPSDLFECVKDLHRLCCNNDNSTLPAIREKYSQHKQRHRCSNSLLDKMFHSASEMSSVGTMSFLRPCALYKSLITFPSLKWMPCQSWGFLRWPGLDGFFSFSEFAEYFEQLLTLERLVLLQKSRYNDIVTFRAPDQEPGFGKDAVFIKRIVAKAGDLVQVHHGSLYVNGVEQQENFIAEPPSYTSDLKYVPNGHVYVLGDNRNNSYDSHNCLEHTLSLKAPAELNDP</sequence>
<dbReference type="CDD" id="cd06530">
    <property type="entry name" value="S26_SPase_I"/>
    <property type="match status" value="1"/>
</dbReference>